<feature type="transmembrane region" description="Helical" evidence="1">
    <location>
        <begin position="305"/>
        <end position="324"/>
    </location>
</feature>
<dbReference type="EMBL" id="CP060717">
    <property type="protein sequence ID" value="QNN64793.1"/>
    <property type="molecule type" value="Genomic_DNA"/>
</dbReference>
<sequence>MQPADILAHEAAPAPAPKGAPRPWWEGRPFVAAMILLAFVPLLYPPIPPLVDLGGHMGRYKVALDLASSPYLSQWYDYHWRPIGNLGVDLLVNPLAYLIGLEPAVKLVVMLIPPMTVAGMLWVAREVHNRLPPTVAFALPLAFGHPFLFGFVNFALSMAFAMLAFGLWLRLGRLGKSKLRAALFVPISIVVFFTHAFGWGALGLMCFSAEAVRQHDRGLSWWKAGFRAAYHASAMALPVIFMVLWRSEASGGRTLDYFDWARKGEYLLRIFRDHWRDWDVVCAVVVYAVPLFAIIHRKLTLSRNLFFSALVMAVCFALLPRVIFGSAYADMRLVPYMAAILILAIRFKGDTDLRLGQWLAVSGVVFLVARLATTTAGFAIQSDHQQAQLGAVAHIERGSRVVALVNAECRGWSMRRSDHLPSLALVRRDAFVNDQWPLAGSSLLTVHYREAGRYAMDPSQVVRLNFCPREGQSIKHAMTHIPRDAFDYLWLLDFRPVPRAWATGWTPVWAGEGSLLLKRSDLVGEAPPPTTRRTEAATAR</sequence>
<keyword evidence="1" id="KW-0472">Membrane</keyword>
<dbReference type="Proteomes" id="UP000515955">
    <property type="component" value="Chromosome"/>
</dbReference>
<feature type="transmembrane region" description="Helical" evidence="1">
    <location>
        <begin position="224"/>
        <end position="245"/>
    </location>
</feature>
<feature type="transmembrane region" description="Helical" evidence="1">
    <location>
        <begin position="144"/>
        <end position="169"/>
    </location>
</feature>
<feature type="transmembrane region" description="Helical" evidence="1">
    <location>
        <begin position="181"/>
        <end position="204"/>
    </location>
</feature>
<keyword evidence="3" id="KW-1185">Reference proteome</keyword>
<feature type="transmembrane region" description="Helical" evidence="1">
    <location>
        <begin position="355"/>
        <end position="380"/>
    </location>
</feature>
<reference evidence="2 3" key="1">
    <citation type="submission" date="2020-08" db="EMBL/GenBank/DDBJ databases">
        <title>Genome sequence of Sphingomonas rhizophila KACC 19189T.</title>
        <authorList>
            <person name="Hyun D.-W."/>
            <person name="Bae J.-W."/>
        </authorList>
    </citation>
    <scope>NUCLEOTIDE SEQUENCE [LARGE SCALE GENOMIC DNA]</scope>
    <source>
        <strain evidence="2 3">KACC 19189</strain>
    </source>
</reference>
<keyword evidence="1" id="KW-1133">Transmembrane helix</keyword>
<evidence type="ECO:0008006" key="4">
    <source>
        <dbReference type="Google" id="ProtNLM"/>
    </source>
</evidence>
<evidence type="ECO:0000256" key="1">
    <source>
        <dbReference type="SAM" id="Phobius"/>
    </source>
</evidence>
<gene>
    <name evidence="2" type="ORF">H9L12_11140</name>
</gene>
<evidence type="ECO:0000313" key="2">
    <source>
        <dbReference type="EMBL" id="QNN64793.1"/>
    </source>
</evidence>
<keyword evidence="1" id="KW-0812">Transmembrane</keyword>
<dbReference type="AlphaFoldDB" id="A0A7G9SAB8"/>
<name>A0A7G9SAB8_9SPHN</name>
<accession>A0A7G9SAB8</accession>
<feature type="transmembrane region" description="Helical" evidence="1">
    <location>
        <begin position="333"/>
        <end position="349"/>
    </location>
</feature>
<protein>
    <recommendedName>
        <fullName evidence="4">Glycosyltransferase RgtA/B/C/D-like domain-containing protein</fullName>
    </recommendedName>
</protein>
<dbReference type="RefSeq" id="WP_187541792.1">
    <property type="nucleotide sequence ID" value="NZ_CP060717.1"/>
</dbReference>
<proteinExistence type="predicted"/>
<feature type="transmembrane region" description="Helical" evidence="1">
    <location>
        <begin position="30"/>
        <end position="51"/>
    </location>
</feature>
<organism evidence="2 3">
    <name type="scientific">Sphingomonas rhizophila</name>
    <dbReference type="NCBI Taxonomy" id="2071607"/>
    <lineage>
        <taxon>Bacteria</taxon>
        <taxon>Pseudomonadati</taxon>
        <taxon>Pseudomonadota</taxon>
        <taxon>Alphaproteobacteria</taxon>
        <taxon>Sphingomonadales</taxon>
        <taxon>Sphingomonadaceae</taxon>
        <taxon>Sphingomonas</taxon>
    </lineage>
</organism>
<dbReference type="KEGG" id="srhi:H9L12_11140"/>
<evidence type="ECO:0000313" key="3">
    <source>
        <dbReference type="Proteomes" id="UP000515955"/>
    </source>
</evidence>